<feature type="signal peptide" evidence="1">
    <location>
        <begin position="1"/>
        <end position="31"/>
    </location>
</feature>
<evidence type="ECO:0000313" key="2">
    <source>
        <dbReference type="EMBL" id="ENU34312.1"/>
    </source>
</evidence>
<accession>N8RJK4</accession>
<sequence length="152" mass="16778">MLNFFKHPSYKHLVLVPVIALGITTMTTAQAETQTASATQTAKPAIAKKTVSITLKPGQATEIKLAMNKGANVKYEWKSTGGLNYDTHGDPVNAPKDFYHGYGKGRNETQQSGTLTAAFDGKHGWFWRNRNKEAVTVTLTVEGQFSEMKRIF</sequence>
<dbReference type="PATRIC" id="fig|1217671.3.peg.766"/>
<evidence type="ECO:0000313" key="3">
    <source>
        <dbReference type="Proteomes" id="UP000018426"/>
    </source>
</evidence>
<gene>
    <name evidence="2" type="ORF">F989_00785</name>
</gene>
<keyword evidence="1" id="KW-0732">Signal</keyword>
<dbReference type="AlphaFoldDB" id="N8RJK4"/>
<protein>
    <recommendedName>
        <fullName evidence="4">Transmembrane anchor protein</fullName>
    </recommendedName>
</protein>
<dbReference type="EMBL" id="APOL01000018">
    <property type="protein sequence ID" value="ENU34312.1"/>
    <property type="molecule type" value="Genomic_DNA"/>
</dbReference>
<reference evidence="2 3" key="1">
    <citation type="submission" date="2013-02" db="EMBL/GenBank/DDBJ databases">
        <title>The Genome Sequence of Acinetobacter parvus NIPH 1103.</title>
        <authorList>
            <consortium name="The Broad Institute Genome Sequencing Platform"/>
            <consortium name="The Broad Institute Genome Sequencing Center for Infectious Disease"/>
            <person name="Cerqueira G."/>
            <person name="Feldgarden M."/>
            <person name="Courvalin P."/>
            <person name="Perichon B."/>
            <person name="Grillot-Courvalin C."/>
            <person name="Clermont D."/>
            <person name="Rocha E."/>
            <person name="Yoon E.-J."/>
            <person name="Nemec A."/>
            <person name="Walker B."/>
            <person name="Young S.K."/>
            <person name="Zeng Q."/>
            <person name="Gargeya S."/>
            <person name="Fitzgerald M."/>
            <person name="Haas B."/>
            <person name="Abouelleil A."/>
            <person name="Alvarado L."/>
            <person name="Arachchi H.M."/>
            <person name="Berlin A.M."/>
            <person name="Chapman S.B."/>
            <person name="Dewar J."/>
            <person name="Goldberg J."/>
            <person name="Griggs A."/>
            <person name="Gujja S."/>
            <person name="Hansen M."/>
            <person name="Howarth C."/>
            <person name="Imamovic A."/>
            <person name="Larimer J."/>
            <person name="McCowan C."/>
            <person name="Murphy C."/>
            <person name="Neiman D."/>
            <person name="Pearson M."/>
            <person name="Priest M."/>
            <person name="Roberts A."/>
            <person name="Saif S."/>
            <person name="Shea T."/>
            <person name="Sisk P."/>
            <person name="Sykes S."/>
            <person name="Wortman J."/>
            <person name="Nusbaum C."/>
            <person name="Birren B."/>
        </authorList>
    </citation>
    <scope>NUCLEOTIDE SEQUENCE [LARGE SCALE GENOMIC DNA]</scope>
    <source>
        <strain evidence="2 3">NIPH 1103</strain>
    </source>
</reference>
<evidence type="ECO:0000256" key="1">
    <source>
        <dbReference type="SAM" id="SignalP"/>
    </source>
</evidence>
<evidence type="ECO:0008006" key="4">
    <source>
        <dbReference type="Google" id="ProtNLM"/>
    </source>
</evidence>
<dbReference type="HOGENOM" id="CLU_1718406_0_0_6"/>
<dbReference type="Proteomes" id="UP000018426">
    <property type="component" value="Unassembled WGS sequence"/>
</dbReference>
<proteinExistence type="predicted"/>
<feature type="chain" id="PRO_5004131539" description="Transmembrane anchor protein" evidence="1">
    <location>
        <begin position="32"/>
        <end position="152"/>
    </location>
</feature>
<comment type="caution">
    <text evidence="2">The sequence shown here is derived from an EMBL/GenBank/DDBJ whole genome shotgun (WGS) entry which is preliminary data.</text>
</comment>
<name>N8RJK4_9GAMM</name>
<organism evidence="2 3">
    <name type="scientific">Acinetobacter parvus NIPH 1103</name>
    <dbReference type="NCBI Taxonomy" id="1217671"/>
    <lineage>
        <taxon>Bacteria</taxon>
        <taxon>Pseudomonadati</taxon>
        <taxon>Pseudomonadota</taxon>
        <taxon>Gammaproteobacteria</taxon>
        <taxon>Moraxellales</taxon>
        <taxon>Moraxellaceae</taxon>
        <taxon>Acinetobacter</taxon>
    </lineage>
</organism>